<evidence type="ECO:0000256" key="3">
    <source>
        <dbReference type="ARBA" id="ARBA00022827"/>
    </source>
</evidence>
<organism evidence="7 8">
    <name type="scientific">Aspergillus keveii</name>
    <dbReference type="NCBI Taxonomy" id="714993"/>
    <lineage>
        <taxon>Eukaryota</taxon>
        <taxon>Fungi</taxon>
        <taxon>Dikarya</taxon>
        <taxon>Ascomycota</taxon>
        <taxon>Pezizomycotina</taxon>
        <taxon>Eurotiomycetes</taxon>
        <taxon>Eurotiomycetidae</taxon>
        <taxon>Eurotiales</taxon>
        <taxon>Aspergillaceae</taxon>
        <taxon>Aspergillus</taxon>
        <taxon>Aspergillus subgen. Nidulantes</taxon>
    </lineage>
</organism>
<dbReference type="Pfam" id="PF01494">
    <property type="entry name" value="FAD_binding_3"/>
    <property type="match status" value="1"/>
</dbReference>
<evidence type="ECO:0000256" key="5">
    <source>
        <dbReference type="SAM" id="Phobius"/>
    </source>
</evidence>
<protein>
    <recommendedName>
        <fullName evidence="6">FAD-binding domain-containing protein</fullName>
    </recommendedName>
</protein>
<feature type="transmembrane region" description="Helical" evidence="5">
    <location>
        <begin position="689"/>
        <end position="707"/>
    </location>
</feature>
<gene>
    <name evidence="7" type="ORF">BJX66DRAFT_349550</name>
</gene>
<dbReference type="InterPro" id="IPR050562">
    <property type="entry name" value="FAD_mOase_fung"/>
</dbReference>
<evidence type="ECO:0000256" key="1">
    <source>
        <dbReference type="ARBA" id="ARBA00007992"/>
    </source>
</evidence>
<name>A0ABR4FJ84_9EURO</name>
<keyword evidence="5" id="KW-1133">Transmembrane helix</keyword>
<dbReference type="SUPFAM" id="SSF51905">
    <property type="entry name" value="FAD/NAD(P)-binding domain"/>
    <property type="match status" value="1"/>
</dbReference>
<comment type="caution">
    <text evidence="7">The sequence shown here is derived from an EMBL/GenBank/DDBJ whole genome shotgun (WGS) entry which is preliminary data.</text>
</comment>
<feature type="transmembrane region" description="Helical" evidence="5">
    <location>
        <begin position="579"/>
        <end position="599"/>
    </location>
</feature>
<keyword evidence="5" id="KW-0812">Transmembrane</keyword>
<dbReference type="PRINTS" id="PR00420">
    <property type="entry name" value="RNGMNOXGNASE"/>
</dbReference>
<evidence type="ECO:0000313" key="7">
    <source>
        <dbReference type="EMBL" id="KAL2783307.1"/>
    </source>
</evidence>
<keyword evidence="3" id="KW-0274">FAD</keyword>
<dbReference type="Gene3D" id="3.50.50.60">
    <property type="entry name" value="FAD/NAD(P)-binding domain"/>
    <property type="match status" value="1"/>
</dbReference>
<feature type="domain" description="FAD-binding" evidence="6">
    <location>
        <begin position="242"/>
        <end position="285"/>
    </location>
</feature>
<feature type="transmembrane region" description="Helical" evidence="5">
    <location>
        <begin position="545"/>
        <end position="567"/>
    </location>
</feature>
<keyword evidence="4" id="KW-0560">Oxidoreductase</keyword>
<keyword evidence="2" id="KW-0285">Flavoprotein</keyword>
<keyword evidence="8" id="KW-1185">Reference proteome</keyword>
<dbReference type="PANTHER" id="PTHR47356">
    <property type="entry name" value="FAD-DEPENDENT MONOOXYGENASE ASQG-RELATED"/>
    <property type="match status" value="1"/>
</dbReference>
<evidence type="ECO:0000313" key="8">
    <source>
        <dbReference type="Proteomes" id="UP001610563"/>
    </source>
</evidence>
<feature type="transmembrane region" description="Helical" evidence="5">
    <location>
        <begin position="727"/>
        <end position="749"/>
    </location>
</feature>
<evidence type="ECO:0000256" key="2">
    <source>
        <dbReference type="ARBA" id="ARBA00022630"/>
    </source>
</evidence>
<feature type="transmembrane region" description="Helical" evidence="5">
    <location>
        <begin position="510"/>
        <end position="533"/>
    </location>
</feature>
<accession>A0ABR4FJ84</accession>
<keyword evidence="5" id="KW-0472">Membrane</keyword>
<dbReference type="EMBL" id="JBFTWV010000248">
    <property type="protein sequence ID" value="KAL2783307.1"/>
    <property type="molecule type" value="Genomic_DNA"/>
</dbReference>
<evidence type="ECO:0000259" key="6">
    <source>
        <dbReference type="Pfam" id="PF01494"/>
    </source>
</evidence>
<dbReference type="PANTHER" id="PTHR47356:SF2">
    <property type="entry name" value="FAD-BINDING DOMAIN-CONTAINING PROTEIN-RELATED"/>
    <property type="match status" value="1"/>
</dbReference>
<comment type="similarity">
    <text evidence="1">Belongs to the paxM FAD-dependent monooxygenase family.</text>
</comment>
<dbReference type="InterPro" id="IPR002938">
    <property type="entry name" value="FAD-bd"/>
</dbReference>
<proteinExistence type="inferred from homology"/>
<evidence type="ECO:0000256" key="4">
    <source>
        <dbReference type="ARBA" id="ARBA00023002"/>
    </source>
</evidence>
<dbReference type="InterPro" id="IPR036188">
    <property type="entry name" value="FAD/NAD-bd_sf"/>
</dbReference>
<sequence>MLENFDIDYILLESHSCIAPAIGASIGMFPNGLRILDQIGCYEAIEGVFNGDLPYDRQYTRDEEGNAIASIEGFYRKIEERHGYGLLFFDRQTLLQILYDNLRHKEKVLLNKRVERVDLVYGGVNVICADESAYSGTLVVGADGIHSSVRTAMTTIANKLEPGYFDPDEFASIPCRYRCSFGIARHVSGWVRGDLYHVTGKGDRSLLFPGPRIRGNAGVAITRQVTFGQVYANRLSSALTALHEVVFKKWFFRRIITIGDAAHKPHPIGGQGGNGAIEFCAELVNAILRTKDRRHGKLDDLGDEDIKTIFTETQSARQARADLIIKEARDTQALFAYEKWAVSSFVFKFLQPVFGGEAILEIISSVLVGASKIEGLPVTHRPRAIPFHDELPVKPIDSKIHTHLRYTFLAAMALIVFIGLKPLALPAHALQAWSNSHVELRWFGANAFNDFFNLLVGVLAAPIEDGGVSSNIHLWNFIPQLISPLLIYAIEGYRTGHRATPLALPILYSIAMQVQGIGRIAPIYAALFALFSLERPLGQAVPLRVAECLIPVITIAFVIPTVMTLSPSPNTRAWHGWNGIWQIAPPLFNVLLALSSAVLRRWRAYQHSPWNRSQEGERASAPPTHRDVLPTLKMVYTYAFAVQATAHIASIAYACHHPDRILTATFFAISNPFSDDWNLSSIGETMAALLRWDMVLAVTAFLCSNLYSIWDLRRLGYVTTHEALNAAMLVLAGNVVVGSGATWAGLWCWREGRIAAISKGG</sequence>
<reference evidence="7 8" key="1">
    <citation type="submission" date="2024-07" db="EMBL/GenBank/DDBJ databases">
        <title>Section-level genome sequencing and comparative genomics of Aspergillus sections Usti and Cavernicolus.</title>
        <authorList>
            <consortium name="Lawrence Berkeley National Laboratory"/>
            <person name="Nybo J.L."/>
            <person name="Vesth T.C."/>
            <person name="Theobald S."/>
            <person name="Frisvad J.C."/>
            <person name="Larsen T.O."/>
            <person name="Kjaerboelling I."/>
            <person name="Rothschild-Mancinelli K."/>
            <person name="Lyhne E.K."/>
            <person name="Kogle M.E."/>
            <person name="Barry K."/>
            <person name="Clum A."/>
            <person name="Na H."/>
            <person name="Ledsgaard L."/>
            <person name="Lin J."/>
            <person name="Lipzen A."/>
            <person name="Kuo A."/>
            <person name="Riley R."/>
            <person name="Mondo S."/>
            <person name="Labutti K."/>
            <person name="Haridas S."/>
            <person name="Pangalinan J."/>
            <person name="Salamov A.A."/>
            <person name="Simmons B.A."/>
            <person name="Magnuson J.K."/>
            <person name="Chen J."/>
            <person name="Drula E."/>
            <person name="Henrissat B."/>
            <person name="Wiebenga A."/>
            <person name="Lubbers R.J."/>
            <person name="Gomes A.C."/>
            <person name="Makela M.R."/>
            <person name="Stajich J."/>
            <person name="Grigoriev I.V."/>
            <person name="Mortensen U.H."/>
            <person name="De Vries R.P."/>
            <person name="Baker S.E."/>
            <person name="Andersen M.R."/>
        </authorList>
    </citation>
    <scope>NUCLEOTIDE SEQUENCE [LARGE SCALE GENOMIC DNA]</scope>
    <source>
        <strain evidence="7 8">CBS 209.92</strain>
    </source>
</reference>
<dbReference type="Proteomes" id="UP001610563">
    <property type="component" value="Unassembled WGS sequence"/>
</dbReference>